<feature type="transmembrane region" description="Helical" evidence="1">
    <location>
        <begin position="20"/>
        <end position="41"/>
    </location>
</feature>
<dbReference type="GeneID" id="5126461"/>
<evidence type="ECO:0000313" key="2">
    <source>
        <dbReference type="EMBL" id="EDK38269.2"/>
    </source>
</evidence>
<keyword evidence="1" id="KW-0472">Membrane</keyword>
<accession>A5DGG6</accession>
<gene>
    <name evidence="2" type="ORF">PGUG_02367</name>
</gene>
<dbReference type="AlphaFoldDB" id="A5DGG6"/>
<evidence type="ECO:0000313" key="3">
    <source>
        <dbReference type="Proteomes" id="UP000001997"/>
    </source>
</evidence>
<keyword evidence="1" id="KW-0812">Transmembrane</keyword>
<feature type="transmembrane region" description="Helical" evidence="1">
    <location>
        <begin position="89"/>
        <end position="115"/>
    </location>
</feature>
<proteinExistence type="predicted"/>
<name>A5DGG6_PICGU</name>
<dbReference type="Proteomes" id="UP000001997">
    <property type="component" value="Unassembled WGS sequence"/>
</dbReference>
<keyword evidence="1" id="KW-1133">Transmembrane helix</keyword>
<organism evidence="2 3">
    <name type="scientific">Meyerozyma guilliermondii (strain ATCC 6260 / CBS 566 / DSM 6381 / JCM 1539 / NBRC 10279 / NRRL Y-324)</name>
    <name type="common">Yeast</name>
    <name type="synonym">Candida guilliermondii</name>
    <dbReference type="NCBI Taxonomy" id="294746"/>
    <lineage>
        <taxon>Eukaryota</taxon>
        <taxon>Fungi</taxon>
        <taxon>Dikarya</taxon>
        <taxon>Ascomycota</taxon>
        <taxon>Saccharomycotina</taxon>
        <taxon>Pichiomycetes</taxon>
        <taxon>Debaryomycetaceae</taxon>
        <taxon>Meyerozyma</taxon>
    </lineage>
</organism>
<sequence>MGQVYVLMESTHLTGPRSNWALLAVACPARAIALLFVSPILTHKVFHKWCGFTMMKRQYDLIDFSICVLGLVAEAIGFLLVYIAPSTNFFLLAMVFNSLSSFTSPALNSTIIKFYPRIKNMGRSLERWLLSKNFFAHTFSLLEFSRFNKLSGIEVAQASESFI</sequence>
<dbReference type="VEuPathDB" id="FungiDB:PGUG_02367"/>
<protein>
    <submittedName>
        <fullName evidence="2">Uncharacterized protein</fullName>
    </submittedName>
</protein>
<dbReference type="EMBL" id="CH408157">
    <property type="protein sequence ID" value="EDK38269.2"/>
    <property type="molecule type" value="Genomic_DNA"/>
</dbReference>
<evidence type="ECO:0000256" key="1">
    <source>
        <dbReference type="SAM" id="Phobius"/>
    </source>
</evidence>
<dbReference type="KEGG" id="pgu:PGUG_02367"/>
<dbReference type="RefSeq" id="XP_001484638.2">
    <property type="nucleotide sequence ID" value="XM_001484588.1"/>
</dbReference>
<keyword evidence="3" id="KW-1185">Reference proteome</keyword>
<dbReference type="HOGENOM" id="CLU_1627694_0_0_1"/>
<reference evidence="2 3" key="1">
    <citation type="journal article" date="2009" name="Nature">
        <title>Evolution of pathogenicity and sexual reproduction in eight Candida genomes.</title>
        <authorList>
            <person name="Butler G."/>
            <person name="Rasmussen M.D."/>
            <person name="Lin M.F."/>
            <person name="Santos M.A."/>
            <person name="Sakthikumar S."/>
            <person name="Munro C.A."/>
            <person name="Rheinbay E."/>
            <person name="Grabherr M."/>
            <person name="Forche A."/>
            <person name="Reedy J.L."/>
            <person name="Agrafioti I."/>
            <person name="Arnaud M.B."/>
            <person name="Bates S."/>
            <person name="Brown A.J."/>
            <person name="Brunke S."/>
            <person name="Costanzo M.C."/>
            <person name="Fitzpatrick D.A."/>
            <person name="de Groot P.W."/>
            <person name="Harris D."/>
            <person name="Hoyer L.L."/>
            <person name="Hube B."/>
            <person name="Klis F.M."/>
            <person name="Kodira C."/>
            <person name="Lennard N."/>
            <person name="Logue M.E."/>
            <person name="Martin R."/>
            <person name="Neiman A.M."/>
            <person name="Nikolaou E."/>
            <person name="Quail M.A."/>
            <person name="Quinn J."/>
            <person name="Santos M.C."/>
            <person name="Schmitzberger F.F."/>
            <person name="Sherlock G."/>
            <person name="Shah P."/>
            <person name="Silverstein K.A."/>
            <person name="Skrzypek M.S."/>
            <person name="Soll D."/>
            <person name="Staggs R."/>
            <person name="Stansfield I."/>
            <person name="Stumpf M.P."/>
            <person name="Sudbery P.E."/>
            <person name="Srikantha T."/>
            <person name="Zeng Q."/>
            <person name="Berman J."/>
            <person name="Berriman M."/>
            <person name="Heitman J."/>
            <person name="Gow N.A."/>
            <person name="Lorenz M.C."/>
            <person name="Birren B.W."/>
            <person name="Kellis M."/>
            <person name="Cuomo C.A."/>
        </authorList>
    </citation>
    <scope>NUCLEOTIDE SEQUENCE [LARGE SCALE GENOMIC DNA]</scope>
    <source>
        <strain evidence="3">ATCC 6260 / CBS 566 / DSM 6381 / JCM 1539 / NBRC 10279 / NRRL Y-324</strain>
    </source>
</reference>
<dbReference type="InParanoid" id="A5DGG6"/>
<feature type="transmembrane region" description="Helical" evidence="1">
    <location>
        <begin position="61"/>
        <end position="83"/>
    </location>
</feature>